<evidence type="ECO:0000313" key="1">
    <source>
        <dbReference type="EMBL" id="TQV76639.1"/>
    </source>
</evidence>
<name>A0A545THD3_9GAMM</name>
<accession>A0A545THD3</accession>
<gene>
    <name evidence="1" type="ORF">FLL45_01385</name>
</gene>
<reference evidence="1 2" key="1">
    <citation type="submission" date="2019-06" db="EMBL/GenBank/DDBJ databases">
        <title>Draft genome of Aliikangiella marina GYP-15.</title>
        <authorList>
            <person name="Wang G."/>
        </authorList>
    </citation>
    <scope>NUCLEOTIDE SEQUENCE [LARGE SCALE GENOMIC DNA]</scope>
    <source>
        <strain evidence="1 2">GYP-15</strain>
    </source>
</reference>
<dbReference type="RefSeq" id="WP_142887999.1">
    <property type="nucleotide sequence ID" value="NZ_VIKR01000001.1"/>
</dbReference>
<protein>
    <submittedName>
        <fullName evidence="1">Uncharacterized protein</fullName>
    </submittedName>
</protein>
<dbReference type="AlphaFoldDB" id="A0A545THD3"/>
<dbReference type="Proteomes" id="UP000317839">
    <property type="component" value="Unassembled WGS sequence"/>
</dbReference>
<proteinExistence type="predicted"/>
<evidence type="ECO:0000313" key="2">
    <source>
        <dbReference type="Proteomes" id="UP000317839"/>
    </source>
</evidence>
<comment type="caution">
    <text evidence="1">The sequence shown here is derived from an EMBL/GenBank/DDBJ whole genome shotgun (WGS) entry which is preliminary data.</text>
</comment>
<keyword evidence="2" id="KW-1185">Reference proteome</keyword>
<dbReference type="EMBL" id="VIKR01000001">
    <property type="protein sequence ID" value="TQV76639.1"/>
    <property type="molecule type" value="Genomic_DNA"/>
</dbReference>
<sequence length="63" mass="7806">MLLGKKYEAFSRNDFWYEEEITPTWHVRRVTYLFWIPIWKTTVFNSLRKEEAKIHAIKMNKTL</sequence>
<organism evidence="1 2">
    <name type="scientific">Aliikangiella marina</name>
    <dbReference type="NCBI Taxonomy" id="1712262"/>
    <lineage>
        <taxon>Bacteria</taxon>
        <taxon>Pseudomonadati</taxon>
        <taxon>Pseudomonadota</taxon>
        <taxon>Gammaproteobacteria</taxon>
        <taxon>Oceanospirillales</taxon>
        <taxon>Pleioneaceae</taxon>
        <taxon>Aliikangiella</taxon>
    </lineage>
</organism>